<name>A0A382CXN5_9ZZZZ</name>
<reference evidence="2" key="1">
    <citation type="submission" date="2018-05" db="EMBL/GenBank/DDBJ databases">
        <authorList>
            <person name="Lanie J.A."/>
            <person name="Ng W.-L."/>
            <person name="Kazmierczak K.M."/>
            <person name="Andrzejewski T.M."/>
            <person name="Davidsen T.M."/>
            <person name="Wayne K.J."/>
            <person name="Tettelin H."/>
            <person name="Glass J.I."/>
            <person name="Rusch D."/>
            <person name="Podicherti R."/>
            <person name="Tsui H.-C.T."/>
            <person name="Winkler M.E."/>
        </authorList>
    </citation>
    <scope>NUCLEOTIDE SEQUENCE</scope>
</reference>
<evidence type="ECO:0000313" key="2">
    <source>
        <dbReference type="EMBL" id="SVB30940.1"/>
    </source>
</evidence>
<keyword evidence="1" id="KW-0812">Transmembrane</keyword>
<sequence length="83" mass="9390">MADVEYKGVHVTGIKGSYLLVLFPLFASIVGGLWGGFELWSRYQAMEQKINEYVAPDLSDFDKRIDIMRGEVIALKELVHDAQ</sequence>
<organism evidence="2">
    <name type="scientific">marine metagenome</name>
    <dbReference type="NCBI Taxonomy" id="408172"/>
    <lineage>
        <taxon>unclassified sequences</taxon>
        <taxon>metagenomes</taxon>
        <taxon>ecological metagenomes</taxon>
    </lineage>
</organism>
<accession>A0A382CXN5</accession>
<dbReference type="EMBL" id="UINC01036646">
    <property type="protein sequence ID" value="SVB30940.1"/>
    <property type="molecule type" value="Genomic_DNA"/>
</dbReference>
<feature type="non-terminal residue" evidence="2">
    <location>
        <position position="83"/>
    </location>
</feature>
<gene>
    <name evidence="2" type="ORF">METZ01_LOCUS183794</name>
</gene>
<evidence type="ECO:0000256" key="1">
    <source>
        <dbReference type="SAM" id="Phobius"/>
    </source>
</evidence>
<feature type="transmembrane region" description="Helical" evidence="1">
    <location>
        <begin position="20"/>
        <end position="40"/>
    </location>
</feature>
<keyword evidence="1" id="KW-1133">Transmembrane helix</keyword>
<dbReference type="AlphaFoldDB" id="A0A382CXN5"/>
<proteinExistence type="predicted"/>
<protein>
    <submittedName>
        <fullName evidence="2">Uncharacterized protein</fullName>
    </submittedName>
</protein>
<keyword evidence="1" id="KW-0472">Membrane</keyword>